<comment type="caution">
    <text evidence="7">The sequence shown here is derived from an EMBL/GenBank/DDBJ whole genome shotgun (WGS) entry which is preliminary data.</text>
</comment>
<keyword evidence="3" id="KW-0285">Flavoprotein</keyword>
<comment type="cofactor">
    <cofactor evidence="1">
        <name>FAD</name>
        <dbReference type="ChEBI" id="CHEBI:57692"/>
    </cofactor>
</comment>
<evidence type="ECO:0000256" key="3">
    <source>
        <dbReference type="ARBA" id="ARBA00022630"/>
    </source>
</evidence>
<protein>
    <recommendedName>
        <fullName evidence="6">FAD dependent oxidoreductase domain-containing protein</fullName>
    </recommendedName>
</protein>
<dbReference type="InterPro" id="IPR045170">
    <property type="entry name" value="MTOX"/>
</dbReference>
<dbReference type="Gene3D" id="3.30.9.10">
    <property type="entry name" value="D-Amino Acid Oxidase, subunit A, domain 2"/>
    <property type="match status" value="1"/>
</dbReference>
<dbReference type="GO" id="GO:0050660">
    <property type="term" value="F:flavin adenine dinucleotide binding"/>
    <property type="evidence" value="ECO:0007669"/>
    <property type="project" value="InterPro"/>
</dbReference>
<keyword evidence="4" id="KW-0274">FAD</keyword>
<evidence type="ECO:0000313" key="7">
    <source>
        <dbReference type="EMBL" id="MDI1493209.1"/>
    </source>
</evidence>
<accession>A0AA43QWZ6</accession>
<comment type="similarity">
    <text evidence="2">Belongs to the MSOX/MTOX family.</text>
</comment>
<dbReference type="Pfam" id="PF01266">
    <property type="entry name" value="DAO"/>
    <property type="match status" value="1"/>
</dbReference>
<evidence type="ECO:0000256" key="4">
    <source>
        <dbReference type="ARBA" id="ARBA00022827"/>
    </source>
</evidence>
<name>A0AA43QWZ6_9LECA</name>
<dbReference type="AlphaFoldDB" id="A0AA43QWZ6"/>
<evidence type="ECO:0000256" key="5">
    <source>
        <dbReference type="ARBA" id="ARBA00023002"/>
    </source>
</evidence>
<dbReference type="Gene3D" id="3.50.50.60">
    <property type="entry name" value="FAD/NAD(P)-binding domain"/>
    <property type="match status" value="2"/>
</dbReference>
<dbReference type="InterPro" id="IPR036188">
    <property type="entry name" value="FAD/NAD-bd_sf"/>
</dbReference>
<dbReference type="GO" id="GO:0051698">
    <property type="term" value="F:saccharopine oxidase activity"/>
    <property type="evidence" value="ECO:0007669"/>
    <property type="project" value="TreeGrafter"/>
</dbReference>
<dbReference type="InterPro" id="IPR006076">
    <property type="entry name" value="FAD-dep_OxRdtase"/>
</dbReference>
<sequence length="319" mass="35307">MGASTAYYLKQQYPIAQVTLLDRTQFPCPLAAAYDLNKIIRAEYEDIEYMKLALEALEIWNVNYKALNLSSPAQLLDPNAAKARFGSIFRNSNWTGVEKCTYNPQAGWGDATAALQGVIQAAIDLGVEYRVATVAKVMFDMHGACTGAETTNGELLTAVNTVLCAGAHIAKILADSAPDRPEMHVGKRLVAAAAAMGAFRVPEDEMGKFEDALVLVQPLGKYPGETIPPRPRRLLKCTHELSFTHSIYHEASKQTISVPPECASQQTWRQDIPQGLKDEIQIVRNNIYGKYNETLEPEYYRMCWSDSHANLALAVHVRC</sequence>
<dbReference type="Proteomes" id="UP001161017">
    <property type="component" value="Unassembled WGS sequence"/>
</dbReference>
<dbReference type="PANTHER" id="PTHR10961:SF37">
    <property type="entry name" value="FAD DEPENDENT OXIDOREDUCTASE DOMAIN-CONTAINING PROTEIN"/>
    <property type="match status" value="1"/>
</dbReference>
<gene>
    <name evidence="7" type="ORF">OHK93_004997</name>
</gene>
<evidence type="ECO:0000256" key="1">
    <source>
        <dbReference type="ARBA" id="ARBA00001974"/>
    </source>
</evidence>
<feature type="domain" description="FAD dependent oxidoreductase" evidence="6">
    <location>
        <begin position="71"/>
        <end position="179"/>
    </location>
</feature>
<evidence type="ECO:0000313" key="8">
    <source>
        <dbReference type="Proteomes" id="UP001161017"/>
    </source>
</evidence>
<evidence type="ECO:0000259" key="6">
    <source>
        <dbReference type="Pfam" id="PF01266"/>
    </source>
</evidence>
<evidence type="ECO:0000256" key="2">
    <source>
        <dbReference type="ARBA" id="ARBA00010989"/>
    </source>
</evidence>
<dbReference type="PANTHER" id="PTHR10961">
    <property type="entry name" value="PEROXISOMAL SARCOSINE OXIDASE"/>
    <property type="match status" value="1"/>
</dbReference>
<dbReference type="GO" id="GO:0008115">
    <property type="term" value="F:sarcosine oxidase activity"/>
    <property type="evidence" value="ECO:0007669"/>
    <property type="project" value="TreeGrafter"/>
</dbReference>
<dbReference type="SUPFAM" id="SSF51905">
    <property type="entry name" value="FAD/NAD(P)-binding domain"/>
    <property type="match status" value="1"/>
</dbReference>
<proteinExistence type="inferred from homology"/>
<dbReference type="EMBL" id="JAPUFD010000024">
    <property type="protein sequence ID" value="MDI1493209.1"/>
    <property type="molecule type" value="Genomic_DNA"/>
</dbReference>
<reference evidence="7" key="1">
    <citation type="journal article" date="2023" name="Genome Biol. Evol.">
        <title>First Whole Genome Sequence and Flow Cytometry Genome Size Data for the Lichen-Forming Fungus Ramalina farinacea (Ascomycota).</title>
        <authorList>
            <person name="Llewellyn T."/>
            <person name="Mian S."/>
            <person name="Hill R."/>
            <person name="Leitch I.J."/>
            <person name="Gaya E."/>
        </authorList>
    </citation>
    <scope>NUCLEOTIDE SEQUENCE</scope>
    <source>
        <strain evidence="7">LIQ254RAFAR</strain>
    </source>
</reference>
<organism evidence="7 8">
    <name type="scientific">Ramalina farinacea</name>
    <dbReference type="NCBI Taxonomy" id="258253"/>
    <lineage>
        <taxon>Eukaryota</taxon>
        <taxon>Fungi</taxon>
        <taxon>Dikarya</taxon>
        <taxon>Ascomycota</taxon>
        <taxon>Pezizomycotina</taxon>
        <taxon>Lecanoromycetes</taxon>
        <taxon>OSLEUM clade</taxon>
        <taxon>Lecanoromycetidae</taxon>
        <taxon>Lecanorales</taxon>
        <taxon>Lecanorineae</taxon>
        <taxon>Ramalinaceae</taxon>
        <taxon>Ramalina</taxon>
    </lineage>
</organism>
<keyword evidence="8" id="KW-1185">Reference proteome</keyword>
<keyword evidence="5" id="KW-0560">Oxidoreductase</keyword>